<dbReference type="eggNOG" id="ENOG502Z826">
    <property type="taxonomic scope" value="Bacteria"/>
</dbReference>
<dbReference type="Pfam" id="PF20420">
    <property type="entry name" value="DUF6702"/>
    <property type="match status" value="1"/>
</dbReference>
<dbReference type="RefSeq" id="WP_009836512.1">
    <property type="nucleotide sequence ID" value="NZ_AAOH01000001.1"/>
</dbReference>
<keyword evidence="1" id="KW-0732">Signal</keyword>
<feature type="chain" id="PRO_5002666886" evidence="1">
    <location>
        <begin position="20"/>
        <end position="164"/>
    </location>
</feature>
<evidence type="ECO:0000313" key="3">
    <source>
        <dbReference type="Proteomes" id="UP000006201"/>
    </source>
</evidence>
<sequence length="164" mass="18916">MFKAVITVALLLLSQAAWAHQLKAAITTVLFNERTNNLEVMHRFYLHDSEHAIQHLYNKNADLMQDDVTQTQFARYVEGQFKLQTLSGEPLNLHSVGHQIEGKFFWVYQEIEIPKKVKGFRMSHGALRELWPSQVNMVNIEGKGEIKTLTFSGEDQWLSTELSK</sequence>
<dbReference type="Proteomes" id="UP000006201">
    <property type="component" value="Unassembled WGS sequence"/>
</dbReference>
<dbReference type="STRING" id="87626.PTD2_01546"/>
<accession>A4C3T0</accession>
<protein>
    <submittedName>
        <fullName evidence="2">Putative orphan protein</fullName>
    </submittedName>
</protein>
<evidence type="ECO:0000313" key="2">
    <source>
        <dbReference type="EMBL" id="EAR30212.1"/>
    </source>
</evidence>
<evidence type="ECO:0000256" key="1">
    <source>
        <dbReference type="SAM" id="SignalP"/>
    </source>
</evidence>
<dbReference type="InterPro" id="IPR046525">
    <property type="entry name" value="DUF6702"/>
</dbReference>
<comment type="caution">
    <text evidence="2">The sequence shown here is derived from an EMBL/GenBank/DDBJ whole genome shotgun (WGS) entry which is preliminary data.</text>
</comment>
<keyword evidence="3" id="KW-1185">Reference proteome</keyword>
<name>A4C3T0_9GAMM</name>
<dbReference type="HOGENOM" id="CLU_107087_2_0_6"/>
<feature type="signal peptide" evidence="1">
    <location>
        <begin position="1"/>
        <end position="19"/>
    </location>
</feature>
<dbReference type="OrthoDB" id="5741133at2"/>
<proteinExistence type="predicted"/>
<organism evidence="2 3">
    <name type="scientific">Pseudoalteromonas tunicata D2</name>
    <dbReference type="NCBI Taxonomy" id="87626"/>
    <lineage>
        <taxon>Bacteria</taxon>
        <taxon>Pseudomonadati</taxon>
        <taxon>Pseudomonadota</taxon>
        <taxon>Gammaproteobacteria</taxon>
        <taxon>Alteromonadales</taxon>
        <taxon>Pseudoalteromonadaceae</taxon>
        <taxon>Pseudoalteromonas</taxon>
    </lineage>
</organism>
<dbReference type="EMBL" id="AAOH01000001">
    <property type="protein sequence ID" value="EAR30212.1"/>
    <property type="molecule type" value="Genomic_DNA"/>
</dbReference>
<gene>
    <name evidence="2" type="ORF">PTD2_01546</name>
</gene>
<reference evidence="2 3" key="1">
    <citation type="submission" date="2006-02" db="EMBL/GenBank/DDBJ databases">
        <authorList>
            <person name="Moran M.A."/>
            <person name="Kjelleberg S."/>
            <person name="Egan S."/>
            <person name="Saunders N."/>
            <person name="Thomas T."/>
            <person name="Ferriera S."/>
            <person name="Johnson J."/>
            <person name="Kravitz S."/>
            <person name="Halpern A."/>
            <person name="Remington K."/>
            <person name="Beeson K."/>
            <person name="Tran B."/>
            <person name="Rogers Y.-H."/>
            <person name="Friedman R."/>
            <person name="Venter J.C."/>
        </authorList>
    </citation>
    <scope>NUCLEOTIDE SEQUENCE [LARGE SCALE GENOMIC DNA]</scope>
    <source>
        <strain evidence="2 3">D2</strain>
    </source>
</reference>
<dbReference type="AlphaFoldDB" id="A4C3T0"/>